<sequence length="139" mass="16114">MVAGILEFRLKLPTGREAALVEGLRFCYDLSETDAIILFELLKGGEYTVDDLTRELRLSKATVNRSLSKLVEIGFVSRAREKRAGVGRPRYRYYVEDPRKVIMRVIEDFERCSSAFKEALQELLQVIEEERAKRKRQQA</sequence>
<gene>
    <name evidence="2" type="ORF">Pdsh_00320</name>
</gene>
<dbReference type="AlphaFoldDB" id="A0A211YQH3"/>
<reference evidence="2 3" key="1">
    <citation type="submission" date="2017-05" db="EMBL/GenBank/DDBJ databases">
        <title>The draft genome of the hyperthermophilic archaeon 'Pyrodictium delaneyi strain Hulk', an iron and nitrate reducer, reveals the capacity for sulfate reduction.</title>
        <authorList>
            <person name="Demey L.M."/>
            <person name="Miller C."/>
            <person name="Manzella M."/>
            <person name="Reguera G."/>
            <person name="Kashefi K."/>
        </authorList>
    </citation>
    <scope>NUCLEOTIDE SEQUENCE [LARGE SCALE GENOMIC DNA]</scope>
    <source>
        <strain evidence="2 3">Hulk</strain>
    </source>
</reference>
<comment type="caution">
    <text evidence="2">The sequence shown here is derived from an EMBL/GenBank/DDBJ whole genome shotgun (WGS) entry which is preliminary data.</text>
</comment>
<name>A0A211YQH3_9CREN</name>
<evidence type="ECO:0000313" key="3">
    <source>
        <dbReference type="Proteomes" id="UP000196694"/>
    </source>
</evidence>
<dbReference type="InterPro" id="IPR001845">
    <property type="entry name" value="HTH_ArsR_DNA-bd_dom"/>
</dbReference>
<evidence type="ECO:0000313" key="2">
    <source>
        <dbReference type="EMBL" id="OWJ55308.1"/>
    </source>
</evidence>
<evidence type="ECO:0000259" key="1">
    <source>
        <dbReference type="SMART" id="SM00418"/>
    </source>
</evidence>
<dbReference type="Gene3D" id="1.10.10.10">
    <property type="entry name" value="Winged helix-like DNA-binding domain superfamily/Winged helix DNA-binding domain"/>
    <property type="match status" value="1"/>
</dbReference>
<proteinExistence type="predicted"/>
<dbReference type="CDD" id="cd00090">
    <property type="entry name" value="HTH_ARSR"/>
    <property type="match status" value="1"/>
</dbReference>
<dbReference type="InterPro" id="IPR036390">
    <property type="entry name" value="WH_DNA-bd_sf"/>
</dbReference>
<feature type="domain" description="HTH arsR-type" evidence="1">
    <location>
        <begin position="25"/>
        <end position="111"/>
    </location>
</feature>
<dbReference type="InterPro" id="IPR011991">
    <property type="entry name" value="ArsR-like_HTH"/>
</dbReference>
<organism evidence="2 3">
    <name type="scientific">Pyrodictium delaneyi</name>
    <dbReference type="NCBI Taxonomy" id="1273541"/>
    <lineage>
        <taxon>Archaea</taxon>
        <taxon>Thermoproteota</taxon>
        <taxon>Thermoprotei</taxon>
        <taxon>Desulfurococcales</taxon>
        <taxon>Pyrodictiaceae</taxon>
        <taxon>Pyrodictium</taxon>
    </lineage>
</organism>
<dbReference type="SMART" id="SM00418">
    <property type="entry name" value="HTH_ARSR"/>
    <property type="match status" value="1"/>
</dbReference>
<dbReference type="EMBL" id="NCQP01000001">
    <property type="protein sequence ID" value="OWJ55308.1"/>
    <property type="molecule type" value="Genomic_DNA"/>
</dbReference>
<dbReference type="InterPro" id="IPR036388">
    <property type="entry name" value="WH-like_DNA-bd_sf"/>
</dbReference>
<dbReference type="Pfam" id="PF01978">
    <property type="entry name" value="TrmB"/>
    <property type="match status" value="1"/>
</dbReference>
<dbReference type="InterPro" id="IPR053795">
    <property type="entry name" value="Lrs14"/>
</dbReference>
<dbReference type="OrthoDB" id="32909at2157"/>
<protein>
    <submittedName>
        <fullName evidence="2">Transcriptional regulator</fullName>
    </submittedName>
</protein>
<dbReference type="SUPFAM" id="SSF46785">
    <property type="entry name" value="Winged helix' DNA-binding domain"/>
    <property type="match status" value="1"/>
</dbReference>
<keyword evidence="3" id="KW-1185">Reference proteome</keyword>
<dbReference type="Proteomes" id="UP000196694">
    <property type="component" value="Unassembled WGS sequence"/>
</dbReference>
<dbReference type="InterPro" id="IPR002831">
    <property type="entry name" value="Tscrpt_reg_TrmB_N"/>
</dbReference>
<dbReference type="GO" id="GO:0003700">
    <property type="term" value="F:DNA-binding transcription factor activity"/>
    <property type="evidence" value="ECO:0007669"/>
    <property type="project" value="InterPro"/>
</dbReference>
<accession>A0A211YQH3</accession>
<dbReference type="NCBIfam" id="NF040939">
    <property type="entry name" value="trans_reg_lrs14"/>
    <property type="match status" value="1"/>
</dbReference>